<evidence type="ECO:0000313" key="3">
    <source>
        <dbReference type="Proteomes" id="UP000253742"/>
    </source>
</evidence>
<keyword evidence="1" id="KW-0732">Signal</keyword>
<feature type="signal peptide" evidence="1">
    <location>
        <begin position="1"/>
        <end position="30"/>
    </location>
</feature>
<dbReference type="Proteomes" id="UP000253742">
    <property type="component" value="Unassembled WGS sequence"/>
</dbReference>
<sequence length="86" mass="9238">MKPWSYRAAAGIAAGIAAITVPLTATSASATPPPGSGWVVSGGLKYHSKAWCEIIETRYLIESGSKYREVWCDGPGGYAEYTIWVR</sequence>
<name>A0A369V3X7_9ACTN</name>
<evidence type="ECO:0000313" key="2">
    <source>
        <dbReference type="EMBL" id="RDD85259.1"/>
    </source>
</evidence>
<evidence type="ECO:0008006" key="4">
    <source>
        <dbReference type="Google" id="ProtNLM"/>
    </source>
</evidence>
<dbReference type="RefSeq" id="WP_114532027.1">
    <property type="nucleotide sequence ID" value="NZ_QQBH01000028.1"/>
</dbReference>
<reference evidence="2 3" key="1">
    <citation type="submission" date="2018-07" db="EMBL/GenBank/DDBJ databases">
        <title>Genome guided investigation of antibiotics producing actinomycetales strain isolated from a Macau mangrove ecosystem.</title>
        <authorList>
            <person name="Hu D."/>
        </authorList>
    </citation>
    <scope>NUCLEOTIDE SEQUENCE [LARGE SCALE GENOMIC DNA]</scope>
    <source>
        <strain evidence="2 3">2297</strain>
    </source>
</reference>
<accession>A0A369V3X7</accession>
<gene>
    <name evidence="2" type="ORF">DVZ84_30545</name>
</gene>
<comment type="caution">
    <text evidence="2">The sequence shown here is derived from an EMBL/GenBank/DDBJ whole genome shotgun (WGS) entry which is preliminary data.</text>
</comment>
<dbReference type="OrthoDB" id="4243905at2"/>
<organism evidence="2 3">
    <name type="scientific">Streptomyces parvulus</name>
    <dbReference type="NCBI Taxonomy" id="146923"/>
    <lineage>
        <taxon>Bacteria</taxon>
        <taxon>Bacillati</taxon>
        <taxon>Actinomycetota</taxon>
        <taxon>Actinomycetes</taxon>
        <taxon>Kitasatosporales</taxon>
        <taxon>Streptomycetaceae</taxon>
        <taxon>Streptomyces</taxon>
    </lineage>
</organism>
<proteinExistence type="predicted"/>
<feature type="chain" id="PRO_5016869174" description="Secreted protein" evidence="1">
    <location>
        <begin position="31"/>
        <end position="86"/>
    </location>
</feature>
<protein>
    <recommendedName>
        <fullName evidence="4">Secreted protein</fullName>
    </recommendedName>
</protein>
<dbReference type="AlphaFoldDB" id="A0A369V3X7"/>
<evidence type="ECO:0000256" key="1">
    <source>
        <dbReference type="SAM" id="SignalP"/>
    </source>
</evidence>
<dbReference type="EMBL" id="QQBH01000028">
    <property type="protein sequence ID" value="RDD85259.1"/>
    <property type="molecule type" value="Genomic_DNA"/>
</dbReference>